<keyword evidence="4" id="KW-1185">Reference proteome</keyword>
<name>A0ABX0XC68_9BACT</name>
<protein>
    <recommendedName>
        <fullName evidence="5">T9SS type A sorting domain-containing protein</fullName>
    </recommendedName>
</protein>
<sequence>MLKYKLPLLLLVMILLIVNHSPLSAQVVTVSDGDPNCFGNGIDFLLTGTNTAGYNVYQSGTNSGTLEIYNRNGQWRLGYDDPDPSKELIFNFADYNSTPNPPNSSVVNWVTTQAGIDDGCPADITVAGSGTQSELGGDPCDASGGDSDGDGVCDDSDSCPGSDDNQNQDGDDLPDGCDPNPTVFDGVVVDDGTCLTSTAGEDLLFVDNGLDATGRKTYRNANTSRRDAELLYNTATERWEIRSVLEPGFVYYFNDFASLPNAPTSTARGWQIGSRNSCSFVPLVSGSEAQGNLGCSVGLASVMVTDVSNGNGGDGTITLRSDSPRASDRFSIDGPVQRTNTSGDFAGLPGGDYVVLVRDDRFPQGDCQDTDDAFVFDRALPHALVSFDAFAAAKTNVIRWTTANEVDVQWHDVERSPNGSGNWTTIIRDRATANASGGHEYVVYDTKPVPSAYYRLHSYDYDGHEQLGPSVFVQRDTPAETFRIFPNPVDAFLTVTTLANDKTERFRLTDARGRTLRQIDLPAGQRVIEIRTGDLPAGFYVLTDGRQFTRFVKK</sequence>
<comment type="caution">
    <text evidence="3">The sequence shown here is derived from an EMBL/GenBank/DDBJ whole genome shotgun (WGS) entry which is preliminary data.</text>
</comment>
<keyword evidence="2" id="KW-0732">Signal</keyword>
<evidence type="ECO:0000256" key="2">
    <source>
        <dbReference type="SAM" id="SignalP"/>
    </source>
</evidence>
<reference evidence="3 4" key="1">
    <citation type="submission" date="2020-03" db="EMBL/GenBank/DDBJ databases">
        <title>Genomic Encyclopedia of Type Strains, Phase IV (KMG-IV): sequencing the most valuable type-strain genomes for metagenomic binning, comparative biology and taxonomic classification.</title>
        <authorList>
            <person name="Goeker M."/>
        </authorList>
    </citation>
    <scope>NUCLEOTIDE SEQUENCE [LARGE SCALE GENOMIC DNA]</scope>
    <source>
        <strain evidence="3 4">DSM 105096</strain>
    </source>
</reference>
<gene>
    <name evidence="3" type="ORF">GGR27_002360</name>
</gene>
<dbReference type="EMBL" id="JAATJH010000003">
    <property type="protein sequence ID" value="NJC26850.1"/>
    <property type="molecule type" value="Genomic_DNA"/>
</dbReference>
<feature type="signal peptide" evidence="2">
    <location>
        <begin position="1"/>
        <end position="25"/>
    </location>
</feature>
<feature type="chain" id="PRO_5047111327" description="T9SS type A sorting domain-containing protein" evidence="2">
    <location>
        <begin position="26"/>
        <end position="554"/>
    </location>
</feature>
<dbReference type="Proteomes" id="UP000770785">
    <property type="component" value="Unassembled WGS sequence"/>
</dbReference>
<evidence type="ECO:0000313" key="4">
    <source>
        <dbReference type="Proteomes" id="UP000770785"/>
    </source>
</evidence>
<dbReference type="RefSeq" id="WP_168037608.1">
    <property type="nucleotide sequence ID" value="NZ_JAATJH010000003.1"/>
</dbReference>
<feature type="compositionally biased region" description="Low complexity" evidence="1">
    <location>
        <begin position="158"/>
        <end position="168"/>
    </location>
</feature>
<evidence type="ECO:0000313" key="3">
    <source>
        <dbReference type="EMBL" id="NJC26850.1"/>
    </source>
</evidence>
<proteinExistence type="predicted"/>
<feature type="compositionally biased region" description="Acidic residues" evidence="1">
    <location>
        <begin position="147"/>
        <end position="157"/>
    </location>
</feature>
<evidence type="ECO:0008006" key="5">
    <source>
        <dbReference type="Google" id="ProtNLM"/>
    </source>
</evidence>
<evidence type="ECO:0000256" key="1">
    <source>
        <dbReference type="SAM" id="MobiDB-lite"/>
    </source>
</evidence>
<feature type="region of interest" description="Disordered" evidence="1">
    <location>
        <begin position="121"/>
        <end position="182"/>
    </location>
</feature>
<accession>A0ABX0XC68</accession>
<feature type="compositionally biased region" description="Low complexity" evidence="1">
    <location>
        <begin position="136"/>
        <end position="145"/>
    </location>
</feature>
<organism evidence="3 4">
    <name type="scientific">Neolewinella antarctica</name>
    <dbReference type="NCBI Taxonomy" id="442734"/>
    <lineage>
        <taxon>Bacteria</taxon>
        <taxon>Pseudomonadati</taxon>
        <taxon>Bacteroidota</taxon>
        <taxon>Saprospiria</taxon>
        <taxon>Saprospirales</taxon>
        <taxon>Lewinellaceae</taxon>
        <taxon>Neolewinella</taxon>
    </lineage>
</organism>